<dbReference type="RefSeq" id="WP_023175277.1">
    <property type="nucleotide sequence ID" value="NC_022600.1"/>
</dbReference>
<evidence type="ECO:0000313" key="2">
    <source>
        <dbReference type="Proteomes" id="UP000017396"/>
    </source>
</evidence>
<gene>
    <name evidence="1" type="ORF">GKIL_3715</name>
</gene>
<dbReference type="HOGENOM" id="CLU_207134_0_0_3"/>
<dbReference type="Proteomes" id="UP000017396">
    <property type="component" value="Chromosome"/>
</dbReference>
<organism evidence="1 2">
    <name type="scientific">Gloeobacter kilaueensis (strain ATCC BAA-2537 / CCAP 1431/1 / ULC 316 / JS1)</name>
    <dbReference type="NCBI Taxonomy" id="1183438"/>
    <lineage>
        <taxon>Bacteria</taxon>
        <taxon>Bacillati</taxon>
        <taxon>Cyanobacteriota</taxon>
        <taxon>Cyanophyceae</taxon>
        <taxon>Gloeobacterales</taxon>
        <taxon>Gloeobacteraceae</taxon>
        <taxon>Gloeobacter</taxon>
    </lineage>
</organism>
<dbReference type="KEGG" id="glj:GKIL_3715"/>
<dbReference type="OrthoDB" id="426546at2"/>
<reference evidence="1 2" key="1">
    <citation type="journal article" date="2013" name="PLoS ONE">
        <title>Cultivation and Complete Genome Sequencing of Gloeobacter kilaueensis sp. nov., from a Lava Cave in Kilauea Caldera, Hawai'i.</title>
        <authorList>
            <person name="Saw J.H."/>
            <person name="Schatz M."/>
            <person name="Brown M.V."/>
            <person name="Kunkel D.D."/>
            <person name="Foster J.S."/>
            <person name="Shick H."/>
            <person name="Christensen S."/>
            <person name="Hou S."/>
            <person name="Wan X."/>
            <person name="Donachie S.P."/>
        </authorList>
    </citation>
    <scope>NUCLEOTIDE SEQUENCE [LARGE SCALE GENOMIC DNA]</scope>
    <source>
        <strain evidence="2">JS</strain>
    </source>
</reference>
<dbReference type="PATRIC" id="fig|1183438.3.peg.3651"/>
<accession>U5QM22</accession>
<evidence type="ECO:0000313" key="1">
    <source>
        <dbReference type="EMBL" id="AGY59961.1"/>
    </source>
</evidence>
<keyword evidence="2" id="KW-1185">Reference proteome</keyword>
<sequence length="64" mass="7170">MDYRGWKILIRREWNGIAADCVSPEGLMHTSPFCFQTEDQAAADARSFIEGQIRQAELLAAQVG</sequence>
<dbReference type="EMBL" id="CP003587">
    <property type="protein sequence ID" value="AGY59961.1"/>
    <property type="molecule type" value="Genomic_DNA"/>
</dbReference>
<name>U5QM22_GLOK1</name>
<proteinExistence type="predicted"/>
<protein>
    <submittedName>
        <fullName evidence="1">Uncharacterized protein</fullName>
    </submittedName>
</protein>
<dbReference type="AlphaFoldDB" id="U5QM22"/>